<evidence type="ECO:0000313" key="3">
    <source>
        <dbReference type="EMBL" id="MXN19777.1"/>
    </source>
</evidence>
<keyword evidence="4" id="KW-1185">Reference proteome</keyword>
<comment type="caution">
    <text evidence="3">The sequence shown here is derived from an EMBL/GenBank/DDBJ whole genome shotgun (WGS) entry which is preliminary data.</text>
</comment>
<dbReference type="InterPro" id="IPR000387">
    <property type="entry name" value="Tyr_Pase_dom"/>
</dbReference>
<gene>
    <name evidence="3" type="ORF">GR170_18245</name>
</gene>
<dbReference type="Gene3D" id="3.90.190.10">
    <property type="entry name" value="Protein tyrosine phosphatase superfamily"/>
    <property type="match status" value="1"/>
</dbReference>
<keyword evidence="1" id="KW-0378">Hydrolase</keyword>
<dbReference type="Proteomes" id="UP000477911">
    <property type="component" value="Unassembled WGS sequence"/>
</dbReference>
<accession>A0A6L7G865</accession>
<reference evidence="3 4" key="1">
    <citation type="submission" date="2019-12" db="EMBL/GenBank/DDBJ databases">
        <authorList>
            <person name="Li M."/>
        </authorList>
    </citation>
    <scope>NUCLEOTIDE SEQUENCE [LARGE SCALE GENOMIC DNA]</scope>
    <source>
        <strain evidence="3 4">GBMRC 2024</strain>
    </source>
</reference>
<evidence type="ECO:0000259" key="2">
    <source>
        <dbReference type="PROSITE" id="PS50056"/>
    </source>
</evidence>
<name>A0A6L7G865_9RHOB</name>
<dbReference type="SUPFAM" id="SSF52799">
    <property type="entry name" value="(Phosphotyrosine protein) phosphatases II"/>
    <property type="match status" value="1"/>
</dbReference>
<dbReference type="InterPro" id="IPR057023">
    <property type="entry name" value="PTP-SAK"/>
</dbReference>
<dbReference type="AlphaFoldDB" id="A0A6L7G865"/>
<feature type="domain" description="Tyrosine specific protein phosphatases" evidence="2">
    <location>
        <begin position="103"/>
        <end position="174"/>
    </location>
</feature>
<protein>
    <recommendedName>
        <fullName evidence="2">Tyrosine specific protein phosphatases domain-containing protein</fullName>
    </recommendedName>
</protein>
<dbReference type="RefSeq" id="WP_160895905.1">
    <property type="nucleotide sequence ID" value="NZ_WUMU01000021.1"/>
</dbReference>
<evidence type="ECO:0000313" key="4">
    <source>
        <dbReference type="Proteomes" id="UP000477911"/>
    </source>
</evidence>
<evidence type="ECO:0000256" key="1">
    <source>
        <dbReference type="ARBA" id="ARBA00022801"/>
    </source>
</evidence>
<dbReference type="InterPro" id="IPR029021">
    <property type="entry name" value="Prot-tyrosine_phosphatase-like"/>
</dbReference>
<dbReference type="EMBL" id="WUMU01000021">
    <property type="protein sequence ID" value="MXN19777.1"/>
    <property type="molecule type" value="Genomic_DNA"/>
</dbReference>
<dbReference type="GO" id="GO:0016791">
    <property type="term" value="F:phosphatase activity"/>
    <property type="evidence" value="ECO:0007669"/>
    <property type="project" value="UniProtKB-ARBA"/>
</dbReference>
<organism evidence="3 4">
    <name type="scientific">Pseudooceanicola albus</name>
    <dbReference type="NCBI Taxonomy" id="2692189"/>
    <lineage>
        <taxon>Bacteria</taxon>
        <taxon>Pseudomonadati</taxon>
        <taxon>Pseudomonadota</taxon>
        <taxon>Alphaproteobacteria</taxon>
        <taxon>Rhodobacterales</taxon>
        <taxon>Paracoccaceae</taxon>
        <taxon>Pseudooceanicola</taxon>
    </lineage>
</organism>
<proteinExistence type="predicted"/>
<dbReference type="Pfam" id="PF22784">
    <property type="entry name" value="PTP-SAK"/>
    <property type="match status" value="1"/>
</dbReference>
<dbReference type="PROSITE" id="PS50056">
    <property type="entry name" value="TYR_PHOSPHATASE_2"/>
    <property type="match status" value="1"/>
</dbReference>
<sequence length="185" mass="19588">MSDTNASSASLFRALVPMPGAGQVAMSGFPGLQSGIDGQAYIDPLCLEDTLADIRATGAPLLILLVESEELPEAALPLLRAALAPRGIALHHLPIADFQAPGPAFMACWRALSPQLHALLDRGGSFALSCQYGAGRSGLVCAMLMMERGLDAPRAIAEVRARFHEAVESEAQVQWLEAYAPAPRR</sequence>